<dbReference type="AlphaFoldDB" id="G0QNN5"/>
<dbReference type="EMBL" id="GL983504">
    <property type="protein sequence ID" value="EGR33172.1"/>
    <property type="molecule type" value="Genomic_DNA"/>
</dbReference>
<dbReference type="Proteomes" id="UP000008983">
    <property type="component" value="Unassembled WGS sequence"/>
</dbReference>
<evidence type="ECO:0000313" key="1">
    <source>
        <dbReference type="EMBL" id="EGR33172.1"/>
    </source>
</evidence>
<evidence type="ECO:0000313" key="2">
    <source>
        <dbReference type="Proteomes" id="UP000008983"/>
    </source>
</evidence>
<dbReference type="GeneID" id="14909347"/>
<gene>
    <name evidence="1" type="ORF">IMG5_060380</name>
</gene>
<proteinExistence type="predicted"/>
<sequence>MVQLKTNYKYIILNKLILQTIQPKNIKNFSYQCKIGQIMQNLFNIGQILEAQSQPQMLLINQLILVMQWMLQSHIKFGLEFLHKVFDIHKDVIFIYLLKFIFVILKEIINIKIFNVLGKIDLSREERVNKYNNLIECLKQIYSLQRIKKIALKKPNEQVNNINKYLIFFVQQIYFQQKIDRITIINNTQ</sequence>
<dbReference type="InParanoid" id="G0QNN5"/>
<protein>
    <submittedName>
        <fullName evidence="1">Uncharacterized protein</fullName>
    </submittedName>
</protein>
<keyword evidence="2" id="KW-1185">Reference proteome</keyword>
<dbReference type="RefSeq" id="XP_004037158.1">
    <property type="nucleotide sequence ID" value="XM_004037110.1"/>
</dbReference>
<accession>G0QNN5</accession>
<name>G0QNN5_ICHMU</name>
<organism evidence="1 2">
    <name type="scientific">Ichthyophthirius multifiliis</name>
    <name type="common">White spot disease agent</name>
    <name type="synonym">Ich</name>
    <dbReference type="NCBI Taxonomy" id="5932"/>
    <lineage>
        <taxon>Eukaryota</taxon>
        <taxon>Sar</taxon>
        <taxon>Alveolata</taxon>
        <taxon>Ciliophora</taxon>
        <taxon>Intramacronucleata</taxon>
        <taxon>Oligohymenophorea</taxon>
        <taxon>Hymenostomatida</taxon>
        <taxon>Ophryoglenina</taxon>
        <taxon>Ichthyophthirius</taxon>
    </lineage>
</organism>
<reference evidence="1 2" key="1">
    <citation type="submission" date="2011-07" db="EMBL/GenBank/DDBJ databases">
        <authorList>
            <person name="Coyne R."/>
            <person name="Brami D."/>
            <person name="Johnson J."/>
            <person name="Hostetler J."/>
            <person name="Hannick L."/>
            <person name="Clark T."/>
            <person name="Cassidy-Hanley D."/>
            <person name="Inman J."/>
        </authorList>
    </citation>
    <scope>NUCLEOTIDE SEQUENCE [LARGE SCALE GENOMIC DNA]</scope>
    <source>
        <strain evidence="1 2">G5</strain>
    </source>
</reference>